<dbReference type="Pfam" id="PF00931">
    <property type="entry name" value="NB-ARC"/>
    <property type="match status" value="1"/>
</dbReference>
<sequence length="219" mass="24070">MDVETGAMGSLLLKLGDLLADEYKLQAGVKRGVQYLKRELTSVYAALRKVGEVPLGEVDEHLRIRVSKARDVSYRMEDIVDKFVEGPEPTLQLKKLRQLMKKMRRLLPKGEIAGEIENINTNEVGVNSTAASMVDPCPLDQKELLVGIDGSLNEITKIFSDGDGDVSKKLKMLSIIGFGGLGKTTLAKAVYDKLKGQFDCSAFVLARQLLSEPGREETS</sequence>
<evidence type="ECO:0000313" key="8">
    <source>
        <dbReference type="EMBL" id="VAH99894.1"/>
    </source>
</evidence>
<dbReference type="PANTHER" id="PTHR19338:SF71">
    <property type="entry name" value="AAA+ ATPASE DOMAIN-CONTAINING PROTEIN"/>
    <property type="match status" value="1"/>
</dbReference>
<evidence type="ECO:0000256" key="5">
    <source>
        <dbReference type="ARBA" id="ARBA00022821"/>
    </source>
</evidence>
<keyword evidence="5" id="KW-0611">Plant defense</keyword>
<evidence type="ECO:0000259" key="7">
    <source>
        <dbReference type="Pfam" id="PF18052"/>
    </source>
</evidence>
<keyword evidence="9" id="KW-1185">Reference proteome</keyword>
<dbReference type="GO" id="GO:0006952">
    <property type="term" value="P:defense response"/>
    <property type="evidence" value="ECO:0007669"/>
    <property type="project" value="UniProtKB-KW"/>
</dbReference>
<gene>
    <name evidence="8" type="ORF">TRITD_4Av1G260410</name>
</gene>
<keyword evidence="4" id="KW-0547">Nucleotide-binding</keyword>
<evidence type="ECO:0000256" key="4">
    <source>
        <dbReference type="ARBA" id="ARBA00022741"/>
    </source>
</evidence>
<evidence type="ECO:0000313" key="9">
    <source>
        <dbReference type="Proteomes" id="UP000324705"/>
    </source>
</evidence>
<evidence type="ECO:0000256" key="2">
    <source>
        <dbReference type="ARBA" id="ARBA00022614"/>
    </source>
</evidence>
<dbReference type="InterPro" id="IPR041118">
    <property type="entry name" value="Rx_N"/>
</dbReference>
<dbReference type="PANTHER" id="PTHR19338">
    <property type="entry name" value="TRANSLOCASE OF INNER MITOCHONDRIAL MEMBRANE 13 HOMOLOG"/>
    <property type="match status" value="1"/>
</dbReference>
<protein>
    <submittedName>
        <fullName evidence="8">Uncharacterized protein</fullName>
    </submittedName>
</protein>
<dbReference type="EMBL" id="LT934117">
    <property type="protein sequence ID" value="VAH99894.1"/>
    <property type="molecule type" value="Genomic_DNA"/>
</dbReference>
<organism evidence="8 9">
    <name type="scientific">Triticum turgidum subsp. durum</name>
    <name type="common">Durum wheat</name>
    <name type="synonym">Triticum durum</name>
    <dbReference type="NCBI Taxonomy" id="4567"/>
    <lineage>
        <taxon>Eukaryota</taxon>
        <taxon>Viridiplantae</taxon>
        <taxon>Streptophyta</taxon>
        <taxon>Embryophyta</taxon>
        <taxon>Tracheophyta</taxon>
        <taxon>Spermatophyta</taxon>
        <taxon>Magnoliopsida</taxon>
        <taxon>Liliopsida</taxon>
        <taxon>Poales</taxon>
        <taxon>Poaceae</taxon>
        <taxon>BOP clade</taxon>
        <taxon>Pooideae</taxon>
        <taxon>Triticodae</taxon>
        <taxon>Triticeae</taxon>
        <taxon>Triticinae</taxon>
        <taxon>Triticum</taxon>
    </lineage>
</organism>
<feature type="domain" description="Disease resistance N-terminal" evidence="7">
    <location>
        <begin position="7"/>
        <end position="83"/>
    </location>
</feature>
<comment type="similarity">
    <text evidence="1">Belongs to the disease resistance NB-LRR family.</text>
</comment>
<dbReference type="Gene3D" id="3.40.50.300">
    <property type="entry name" value="P-loop containing nucleotide triphosphate hydrolases"/>
    <property type="match status" value="1"/>
</dbReference>
<feature type="domain" description="NB-ARC" evidence="6">
    <location>
        <begin position="168"/>
        <end position="206"/>
    </location>
</feature>
<dbReference type="Pfam" id="PF18052">
    <property type="entry name" value="Rx_N"/>
    <property type="match status" value="1"/>
</dbReference>
<evidence type="ECO:0000256" key="1">
    <source>
        <dbReference type="ARBA" id="ARBA00008894"/>
    </source>
</evidence>
<dbReference type="Gene3D" id="1.20.5.4130">
    <property type="match status" value="1"/>
</dbReference>
<dbReference type="InterPro" id="IPR002182">
    <property type="entry name" value="NB-ARC"/>
</dbReference>
<accession>A0A9R0STF6</accession>
<dbReference type="SUPFAM" id="SSF52540">
    <property type="entry name" value="P-loop containing nucleoside triphosphate hydrolases"/>
    <property type="match status" value="1"/>
</dbReference>
<name>A0A9R0STF6_TRITD</name>
<evidence type="ECO:0000256" key="3">
    <source>
        <dbReference type="ARBA" id="ARBA00022737"/>
    </source>
</evidence>
<dbReference type="Gramene" id="TRITD4Av1G260410.1">
    <property type="protein sequence ID" value="TRITD4Av1G260410.1"/>
    <property type="gene ID" value="TRITD4Av1G260410"/>
</dbReference>
<evidence type="ECO:0000259" key="6">
    <source>
        <dbReference type="Pfam" id="PF00931"/>
    </source>
</evidence>
<dbReference type="Proteomes" id="UP000324705">
    <property type="component" value="Chromosome 4A"/>
</dbReference>
<dbReference type="GO" id="GO:0043531">
    <property type="term" value="F:ADP binding"/>
    <property type="evidence" value="ECO:0007669"/>
    <property type="project" value="InterPro"/>
</dbReference>
<keyword evidence="3" id="KW-0677">Repeat</keyword>
<keyword evidence="2" id="KW-0433">Leucine-rich repeat</keyword>
<proteinExistence type="inferred from homology"/>
<reference evidence="8 9" key="1">
    <citation type="submission" date="2017-09" db="EMBL/GenBank/DDBJ databases">
        <authorList>
            <consortium name="International Durum Wheat Genome Sequencing Consortium (IDWGSC)"/>
            <person name="Milanesi L."/>
        </authorList>
    </citation>
    <scope>NUCLEOTIDE SEQUENCE [LARGE SCALE GENOMIC DNA]</scope>
    <source>
        <strain evidence="9">cv. Svevo</strain>
    </source>
</reference>
<dbReference type="AlphaFoldDB" id="A0A9R0STF6"/>
<dbReference type="InterPro" id="IPR027417">
    <property type="entry name" value="P-loop_NTPase"/>
</dbReference>